<reference evidence="1" key="1">
    <citation type="submission" date="2022-08" db="EMBL/GenBank/DDBJ databases">
        <authorList>
            <person name="Gutierrez-Valencia J."/>
        </authorList>
    </citation>
    <scope>NUCLEOTIDE SEQUENCE</scope>
</reference>
<evidence type="ECO:0000313" key="1">
    <source>
        <dbReference type="EMBL" id="CAI0433506.1"/>
    </source>
</evidence>
<comment type="caution">
    <text evidence="1">The sequence shown here is derived from an EMBL/GenBank/DDBJ whole genome shotgun (WGS) entry which is preliminary data.</text>
</comment>
<proteinExistence type="predicted"/>
<dbReference type="AlphaFoldDB" id="A0AAV0LGY2"/>
<organism evidence="1 2">
    <name type="scientific">Linum tenue</name>
    <dbReference type="NCBI Taxonomy" id="586396"/>
    <lineage>
        <taxon>Eukaryota</taxon>
        <taxon>Viridiplantae</taxon>
        <taxon>Streptophyta</taxon>
        <taxon>Embryophyta</taxon>
        <taxon>Tracheophyta</taxon>
        <taxon>Spermatophyta</taxon>
        <taxon>Magnoliopsida</taxon>
        <taxon>eudicotyledons</taxon>
        <taxon>Gunneridae</taxon>
        <taxon>Pentapetalae</taxon>
        <taxon>rosids</taxon>
        <taxon>fabids</taxon>
        <taxon>Malpighiales</taxon>
        <taxon>Linaceae</taxon>
        <taxon>Linum</taxon>
    </lineage>
</organism>
<protein>
    <submittedName>
        <fullName evidence="1">Uncharacterized protein</fullName>
    </submittedName>
</protein>
<dbReference type="Proteomes" id="UP001154282">
    <property type="component" value="Unassembled WGS sequence"/>
</dbReference>
<name>A0AAV0LGY2_9ROSI</name>
<gene>
    <name evidence="1" type="ORF">LITE_LOCUS23895</name>
</gene>
<feature type="non-terminal residue" evidence="1">
    <location>
        <position position="1"/>
    </location>
</feature>
<accession>A0AAV0LGY2</accession>
<feature type="non-terminal residue" evidence="1">
    <location>
        <position position="70"/>
    </location>
</feature>
<sequence length="70" mass="7935">EISHPPRRTFRLPACSLRPQKSFFSVFSQRLPFHSLRSFLAACLGMSQYAKDDTEVLSAFDGSHFSLSRA</sequence>
<keyword evidence="2" id="KW-1185">Reference proteome</keyword>
<evidence type="ECO:0000313" key="2">
    <source>
        <dbReference type="Proteomes" id="UP001154282"/>
    </source>
</evidence>
<dbReference type="EMBL" id="CAMGYJ010000006">
    <property type="protein sequence ID" value="CAI0433506.1"/>
    <property type="molecule type" value="Genomic_DNA"/>
</dbReference>